<evidence type="ECO:0000313" key="1">
    <source>
        <dbReference type="EMBL" id="GJN65067.1"/>
    </source>
</evidence>
<protein>
    <submittedName>
        <fullName evidence="1">Uncharacterized protein</fullName>
    </submittedName>
</protein>
<sequence>MSYTKFRKAVTKWLKANGLPCYGTAYDSPEETKARLDAWMLGSKEILHQWIIEKRYRELISCAHGGWYQDDVIFEPLAEHFVECRLFDELRFLCERGIRFSVEDMLSAIKSEKEEHGSPDPEMIQAIDVPSYVAGPNYSGLGEIAKYRKRALDQIIRYTGYLKQIDAPKEYLEQVQNLQKSVADLTTKTKDLKPFRFHLPSAL</sequence>
<name>A0AA37J0L5_9FIRM</name>
<dbReference type="EMBL" id="BQKV01000059">
    <property type="protein sequence ID" value="GJN65067.1"/>
    <property type="molecule type" value="Genomic_DNA"/>
</dbReference>
<dbReference type="RefSeq" id="WP_238317318.1">
    <property type="nucleotide sequence ID" value="NZ_BQKV01000059.1"/>
</dbReference>
<accession>A0AA37J0L5</accession>
<comment type="caution">
    <text evidence="1">The sequence shown here is derived from an EMBL/GenBank/DDBJ whole genome shotgun (WGS) entry which is preliminary data.</text>
</comment>
<dbReference type="AlphaFoldDB" id="A0AA37J0L5"/>
<proteinExistence type="predicted"/>
<gene>
    <name evidence="1" type="ORF">JCM17207_16920</name>
</gene>
<keyword evidence="2" id="KW-1185">Reference proteome</keyword>
<organism evidence="1 2">
    <name type="scientific">Faecalibacterium gallinarum</name>
    <dbReference type="NCBI Taxonomy" id="2903556"/>
    <lineage>
        <taxon>Bacteria</taxon>
        <taxon>Bacillati</taxon>
        <taxon>Bacillota</taxon>
        <taxon>Clostridia</taxon>
        <taxon>Eubacteriales</taxon>
        <taxon>Oscillospiraceae</taxon>
        <taxon>Faecalibacterium</taxon>
    </lineage>
</organism>
<dbReference type="Proteomes" id="UP001055185">
    <property type="component" value="Unassembled WGS sequence"/>
</dbReference>
<evidence type="ECO:0000313" key="2">
    <source>
        <dbReference type="Proteomes" id="UP001055185"/>
    </source>
</evidence>
<reference evidence="1" key="1">
    <citation type="journal article" date="2022" name="Int. J. Syst. Evol. Microbiol.">
        <title>Genome-based, phenotypic and chemotaxonomic classification of Faecalibacterium strains: proposal of three novel species Faecalibacterium duncaniae sp. nov., Faecalibacterium hattorii sp. nov. and Faecalibacterium gallinarum sp. nov. .</title>
        <authorList>
            <person name="Sakamoto M."/>
            <person name="Sakurai N."/>
            <person name="Tanno H."/>
            <person name="Iino T."/>
            <person name="Ohkuma M."/>
            <person name="Endo A."/>
        </authorList>
    </citation>
    <scope>NUCLEOTIDE SEQUENCE</scope>
    <source>
        <strain evidence="1">JCM 17207</strain>
    </source>
</reference>